<sequence>MVTIKPTLGVFFLLGCLLNPLNCTNQHVSSFVHKTQAASEKLSDLWCYRCDSMVDGERCLDLQDNSSFLHTKCHHDHRICRVKRISMSTSTEDTTGKPKLWLLQRNCSKICEAGCIVIGERTKLHSCTTCCENSFCNSGNAARSYHKQISNISLVFSTFISIHIKTYFIKS</sequence>
<dbReference type="SUPFAM" id="SSF57302">
    <property type="entry name" value="Snake toxin-like"/>
    <property type="match status" value="1"/>
</dbReference>
<dbReference type="STRING" id="224129.A0A1W4W303"/>
<dbReference type="RefSeq" id="XP_018318546.1">
    <property type="nucleotide sequence ID" value="XM_018463044.1"/>
</dbReference>
<reference evidence="3" key="1">
    <citation type="submission" date="2025-08" db="UniProtKB">
        <authorList>
            <consortium name="RefSeq"/>
        </authorList>
    </citation>
    <scope>IDENTIFICATION</scope>
    <source>
        <tissue evidence="3">Entire body</tissue>
    </source>
</reference>
<dbReference type="InParanoid" id="A0A1W4W303"/>
<accession>A0A1W4W303</accession>
<proteinExistence type="predicted"/>
<feature type="chain" id="PRO_5010725393" evidence="1">
    <location>
        <begin position="24"/>
        <end position="171"/>
    </location>
</feature>
<dbReference type="FunCoup" id="A0A1W4W303">
    <property type="interactions" value="13"/>
</dbReference>
<dbReference type="InterPro" id="IPR045860">
    <property type="entry name" value="Snake_toxin-like_sf"/>
</dbReference>
<organism evidence="2 3">
    <name type="scientific">Agrilus planipennis</name>
    <name type="common">Emerald ash borer</name>
    <name type="synonym">Agrilus marcopoli</name>
    <dbReference type="NCBI Taxonomy" id="224129"/>
    <lineage>
        <taxon>Eukaryota</taxon>
        <taxon>Metazoa</taxon>
        <taxon>Ecdysozoa</taxon>
        <taxon>Arthropoda</taxon>
        <taxon>Hexapoda</taxon>
        <taxon>Insecta</taxon>
        <taxon>Pterygota</taxon>
        <taxon>Neoptera</taxon>
        <taxon>Endopterygota</taxon>
        <taxon>Coleoptera</taxon>
        <taxon>Polyphaga</taxon>
        <taxon>Elateriformia</taxon>
        <taxon>Buprestoidea</taxon>
        <taxon>Buprestidae</taxon>
        <taxon>Agrilinae</taxon>
        <taxon>Agrilus</taxon>
    </lineage>
</organism>
<keyword evidence="2" id="KW-1185">Reference proteome</keyword>
<dbReference type="CDD" id="cd00117">
    <property type="entry name" value="TFP"/>
    <property type="match status" value="1"/>
</dbReference>
<evidence type="ECO:0000313" key="3">
    <source>
        <dbReference type="RefSeq" id="XP_018318546.1"/>
    </source>
</evidence>
<dbReference type="PROSITE" id="PS51257">
    <property type="entry name" value="PROKAR_LIPOPROTEIN"/>
    <property type="match status" value="1"/>
</dbReference>
<evidence type="ECO:0000313" key="2">
    <source>
        <dbReference type="Proteomes" id="UP000192223"/>
    </source>
</evidence>
<name>A0A1W4W303_AGRPL</name>
<feature type="signal peptide" evidence="1">
    <location>
        <begin position="1"/>
        <end position="23"/>
    </location>
</feature>
<protein>
    <submittedName>
        <fullName evidence="3">Uncharacterized protein LOC108732319 isoform X1</fullName>
    </submittedName>
</protein>
<dbReference type="GeneID" id="108732319"/>
<dbReference type="KEGG" id="apln:108732319"/>
<evidence type="ECO:0000256" key="1">
    <source>
        <dbReference type="SAM" id="SignalP"/>
    </source>
</evidence>
<dbReference type="OrthoDB" id="6415465at2759"/>
<keyword evidence="1" id="KW-0732">Signal</keyword>
<dbReference type="AlphaFoldDB" id="A0A1W4W303"/>
<dbReference type="Proteomes" id="UP000192223">
    <property type="component" value="Unplaced"/>
</dbReference>
<gene>
    <name evidence="3" type="primary">LOC108732319</name>
</gene>